<evidence type="ECO:0000313" key="3">
    <source>
        <dbReference type="Proteomes" id="UP000838756"/>
    </source>
</evidence>
<dbReference type="Proteomes" id="UP000838756">
    <property type="component" value="Unassembled WGS sequence"/>
</dbReference>
<gene>
    <name evidence="2" type="primary">jg6467</name>
    <name evidence="2" type="ORF">PAEG_LOCUS27918</name>
</gene>
<comment type="caution">
    <text evidence="2">The sequence shown here is derived from an EMBL/GenBank/DDBJ whole genome shotgun (WGS) entry which is preliminary data.</text>
</comment>
<accession>A0A8S4SR81</accession>
<name>A0A8S4SR81_9NEOP</name>
<evidence type="ECO:0000313" key="2">
    <source>
        <dbReference type="EMBL" id="CAH2269991.1"/>
    </source>
</evidence>
<dbReference type="OrthoDB" id="7484550at2759"/>
<dbReference type="InterPro" id="IPR057251">
    <property type="entry name" value="FP_C"/>
</dbReference>
<sequence length="296" mass="33803">MPLNRTPPPHAPSSEANLSVEQNLSADYACEHEASVCSTPKLTFRNAKRRRSASDGGITHFMSEMRQLFQELKAQQSETINKLCSAVEDLRSSVSFLAEKYDSLASKYDKLESGRKDDQKCIKLLEEALEKSEHSYRSACLEIRNVPVNNAETKEHLVNTVINTGKALNLEIQPYEIKDVFRIKTKIPENKTIIVDLNSVILKEKIMFAVRKFNKGQNRLSTEHLKITGPAKPVFISENLTSKMKRVFFLARDYAKTNDFRFCWVSHGKIYLRKREGGALFRISSESDLTKLQKQK</sequence>
<organism evidence="2 3">
    <name type="scientific">Pararge aegeria aegeria</name>
    <dbReference type="NCBI Taxonomy" id="348720"/>
    <lineage>
        <taxon>Eukaryota</taxon>
        <taxon>Metazoa</taxon>
        <taxon>Ecdysozoa</taxon>
        <taxon>Arthropoda</taxon>
        <taxon>Hexapoda</taxon>
        <taxon>Insecta</taxon>
        <taxon>Pterygota</taxon>
        <taxon>Neoptera</taxon>
        <taxon>Endopterygota</taxon>
        <taxon>Lepidoptera</taxon>
        <taxon>Glossata</taxon>
        <taxon>Ditrysia</taxon>
        <taxon>Papilionoidea</taxon>
        <taxon>Nymphalidae</taxon>
        <taxon>Satyrinae</taxon>
        <taxon>Satyrini</taxon>
        <taxon>Parargina</taxon>
        <taxon>Pararge</taxon>
    </lineage>
</organism>
<dbReference type="AlphaFoldDB" id="A0A8S4SR81"/>
<dbReference type="Pfam" id="PF25298">
    <property type="entry name" value="Baculo_FP_2nd"/>
    <property type="match status" value="1"/>
</dbReference>
<evidence type="ECO:0000259" key="1">
    <source>
        <dbReference type="Pfam" id="PF25298"/>
    </source>
</evidence>
<feature type="domain" description="FP protein C-terminal" evidence="1">
    <location>
        <begin position="241"/>
        <end position="292"/>
    </location>
</feature>
<proteinExistence type="predicted"/>
<dbReference type="EMBL" id="CAKXAJ010026559">
    <property type="protein sequence ID" value="CAH2269991.1"/>
    <property type="molecule type" value="Genomic_DNA"/>
</dbReference>
<protein>
    <submittedName>
        <fullName evidence="2">Jg6467 protein</fullName>
    </submittedName>
</protein>
<keyword evidence="3" id="KW-1185">Reference proteome</keyword>
<reference evidence="2" key="1">
    <citation type="submission" date="2022-03" db="EMBL/GenBank/DDBJ databases">
        <authorList>
            <person name="Lindestad O."/>
        </authorList>
    </citation>
    <scope>NUCLEOTIDE SEQUENCE</scope>
</reference>